<dbReference type="Pfam" id="PF12762">
    <property type="entry name" value="DDE_Tnp_IS1595"/>
    <property type="match status" value="1"/>
</dbReference>
<reference evidence="2" key="1">
    <citation type="journal article" date="2023" name="Insect Mol. Biol.">
        <title>Genome sequencing provides insights into the evolution of gene families encoding plant cell wall-degrading enzymes in longhorned beetles.</title>
        <authorList>
            <person name="Shin N.R."/>
            <person name="Okamura Y."/>
            <person name="Kirsch R."/>
            <person name="Pauchet Y."/>
        </authorList>
    </citation>
    <scope>NUCLEOTIDE SEQUENCE</scope>
    <source>
        <strain evidence="2">AMC_N1</strain>
    </source>
</reference>
<feature type="domain" description="ISXO2-like transposase" evidence="1">
    <location>
        <begin position="25"/>
        <end position="77"/>
    </location>
</feature>
<organism evidence="2 3">
    <name type="scientific">Aromia moschata</name>
    <dbReference type="NCBI Taxonomy" id="1265417"/>
    <lineage>
        <taxon>Eukaryota</taxon>
        <taxon>Metazoa</taxon>
        <taxon>Ecdysozoa</taxon>
        <taxon>Arthropoda</taxon>
        <taxon>Hexapoda</taxon>
        <taxon>Insecta</taxon>
        <taxon>Pterygota</taxon>
        <taxon>Neoptera</taxon>
        <taxon>Endopterygota</taxon>
        <taxon>Coleoptera</taxon>
        <taxon>Polyphaga</taxon>
        <taxon>Cucujiformia</taxon>
        <taxon>Chrysomeloidea</taxon>
        <taxon>Cerambycidae</taxon>
        <taxon>Cerambycinae</taxon>
        <taxon>Callichromatini</taxon>
        <taxon>Aromia</taxon>
    </lineage>
</organism>
<protein>
    <recommendedName>
        <fullName evidence="1">ISXO2-like transposase domain-containing protein</fullName>
    </recommendedName>
</protein>
<gene>
    <name evidence="2" type="ORF">NQ318_007113</name>
</gene>
<dbReference type="EMBL" id="JAPWTK010000966">
    <property type="protein sequence ID" value="KAJ8934907.1"/>
    <property type="molecule type" value="Genomic_DNA"/>
</dbReference>
<accession>A0AAV8X8F2</accession>
<name>A0AAV8X8F2_9CUCU</name>
<dbReference type="AlphaFoldDB" id="A0AAV8X8F2"/>
<dbReference type="InterPro" id="IPR024445">
    <property type="entry name" value="Tnp_ISXO2-like"/>
</dbReference>
<sequence>MNNSSEKLGRPGQIVEIDEAKVGKRKYNRGRVIEVPNRTQDTLLRIIQDRILPGTTVMSDCWRAYDCLSSHDYEHLKEN</sequence>
<dbReference type="PANTHER" id="PTHR47163">
    <property type="entry name" value="DDE_TNP_IS1595 DOMAIN-CONTAINING PROTEIN"/>
    <property type="match status" value="1"/>
</dbReference>
<comment type="caution">
    <text evidence="2">The sequence shown here is derived from an EMBL/GenBank/DDBJ whole genome shotgun (WGS) entry which is preliminary data.</text>
</comment>
<proteinExistence type="predicted"/>
<keyword evidence="3" id="KW-1185">Reference proteome</keyword>
<evidence type="ECO:0000313" key="3">
    <source>
        <dbReference type="Proteomes" id="UP001162162"/>
    </source>
</evidence>
<dbReference type="Proteomes" id="UP001162162">
    <property type="component" value="Unassembled WGS sequence"/>
</dbReference>
<dbReference type="InterPro" id="IPR053164">
    <property type="entry name" value="IS1016-like_transposase"/>
</dbReference>
<evidence type="ECO:0000259" key="1">
    <source>
        <dbReference type="Pfam" id="PF12762"/>
    </source>
</evidence>
<dbReference type="PANTHER" id="PTHR47163:SF2">
    <property type="entry name" value="SI:DKEY-17M8.2"/>
    <property type="match status" value="1"/>
</dbReference>
<evidence type="ECO:0000313" key="2">
    <source>
        <dbReference type="EMBL" id="KAJ8934907.1"/>
    </source>
</evidence>